<gene>
    <name evidence="1" type="ORF">AYJ70_20100</name>
</gene>
<comment type="caution">
    <text evidence="1">The sequence shown here is derived from an EMBL/GenBank/DDBJ whole genome shotgun (WGS) entry which is preliminary data.</text>
</comment>
<name>A0AAP7KEC9_9PSED</name>
<proteinExistence type="predicted"/>
<dbReference type="EMBL" id="LSTU01000054">
    <property type="protein sequence ID" value="OAH46766.1"/>
    <property type="molecule type" value="Genomic_DNA"/>
</dbReference>
<evidence type="ECO:0000313" key="2">
    <source>
        <dbReference type="Proteomes" id="UP000077242"/>
    </source>
</evidence>
<dbReference type="AlphaFoldDB" id="A0AAP7KEC9"/>
<accession>A0AAP7KEC9</accession>
<dbReference type="RefSeq" id="WP_016713983.1">
    <property type="nucleotide sequence ID" value="NZ_CP022562.1"/>
</dbReference>
<sequence length="89" mass="9835">MTQARDASIKCQVLELAKQQGVTSEKDRFSDLATTITNLSGDVVNLDDIERMLVALKKKGILTKRQILELEACYLNELSGHDDGQKISA</sequence>
<reference evidence="2" key="1">
    <citation type="submission" date="2016-02" db="EMBL/GenBank/DDBJ databases">
        <title>Dietzia cinnamea strain CD11_5 genome sequencing and assembly.</title>
        <authorList>
            <person name="Kaur G."/>
            <person name="Nair G.R."/>
            <person name="Mayilraj S."/>
        </authorList>
    </citation>
    <scope>NUCLEOTIDE SEQUENCE [LARGE SCALE GENOMIC DNA]</scope>
    <source>
        <strain evidence="2">CD10_2</strain>
    </source>
</reference>
<protein>
    <submittedName>
        <fullName evidence="1">Uncharacterized protein</fullName>
    </submittedName>
</protein>
<evidence type="ECO:0000313" key="1">
    <source>
        <dbReference type="EMBL" id="OAH46766.1"/>
    </source>
</evidence>
<dbReference type="Proteomes" id="UP000077242">
    <property type="component" value="Unassembled WGS sequence"/>
</dbReference>
<dbReference type="GeneID" id="49869017"/>
<organism evidence="1 2">
    <name type="scientific">Pseudomonas monteilii</name>
    <dbReference type="NCBI Taxonomy" id="76759"/>
    <lineage>
        <taxon>Bacteria</taxon>
        <taxon>Pseudomonadati</taxon>
        <taxon>Pseudomonadota</taxon>
        <taxon>Gammaproteobacteria</taxon>
        <taxon>Pseudomonadales</taxon>
        <taxon>Pseudomonadaceae</taxon>
        <taxon>Pseudomonas</taxon>
    </lineage>
</organism>